<dbReference type="EMBL" id="CAMXCT010006833">
    <property type="protein sequence ID" value="CAI4020802.1"/>
    <property type="molecule type" value="Genomic_DNA"/>
</dbReference>
<protein>
    <submittedName>
        <fullName evidence="3">Uncharacterized protein</fullName>
    </submittedName>
</protein>
<dbReference type="OrthoDB" id="419294at2759"/>
<reference evidence="3" key="1">
    <citation type="submission" date="2022-10" db="EMBL/GenBank/DDBJ databases">
        <authorList>
            <person name="Chen Y."/>
            <person name="Dougan E. K."/>
            <person name="Chan C."/>
            <person name="Rhodes N."/>
            <person name="Thang M."/>
        </authorList>
    </citation>
    <scope>NUCLEOTIDE SEQUENCE</scope>
</reference>
<proteinExistence type="predicted"/>
<feature type="compositionally biased region" description="Basic and acidic residues" evidence="2">
    <location>
        <begin position="362"/>
        <end position="374"/>
    </location>
</feature>
<dbReference type="EMBL" id="CAMXCT020006833">
    <property type="protein sequence ID" value="CAL1174177.1"/>
    <property type="molecule type" value="Genomic_DNA"/>
</dbReference>
<evidence type="ECO:0000256" key="1">
    <source>
        <dbReference type="SAM" id="Coils"/>
    </source>
</evidence>
<keyword evidence="5" id="KW-1185">Reference proteome</keyword>
<dbReference type="Proteomes" id="UP001152797">
    <property type="component" value="Unassembled WGS sequence"/>
</dbReference>
<evidence type="ECO:0000256" key="2">
    <source>
        <dbReference type="SAM" id="MobiDB-lite"/>
    </source>
</evidence>
<gene>
    <name evidence="3" type="ORF">C1SCF055_LOCUS45186</name>
</gene>
<reference evidence="4" key="2">
    <citation type="submission" date="2024-04" db="EMBL/GenBank/DDBJ databases">
        <authorList>
            <person name="Chen Y."/>
            <person name="Shah S."/>
            <person name="Dougan E. K."/>
            <person name="Thang M."/>
            <person name="Chan C."/>
        </authorList>
    </citation>
    <scope>NUCLEOTIDE SEQUENCE [LARGE SCALE GENOMIC DNA]</scope>
</reference>
<sequence length="1316" mass="145918">MLDRTVYDADKTPDLPLRQVLGRQRVAPDLCKLAANAGLLTVETFAMLGDDIASVKATLKSLVPDVTSFGTDGPAQELALTSLAAVWKTCSTMQDHFAARPAKMEEDPSKVPEIPGEDHAEFRETFVNRHPDVLLPLHREPHRKFVERVQRDYLVHGFVHFYEVGEIRTRNEQIAQKSGLSKNAEDLLRVVMIDQPAAASSESQVMDKLHAFFITLEYLNICEFTVQAGPLKYLAQLEEWRHENRGLALLLAVDALIRKKVHRVSSDQRKQFTTFSAALLEVLTNHKQLWNDARSSAELDKFKQATLTPAPVTPKKRPRSGSPEPPASTAKAKKNKARRAHQKNQLQKAKAVLAGTTPPAKDGARKPARDDRDGLSPPPGDWSGEAGTANDGPAALAADRTALLGGQLHWPDWDQVLSDRKVLGRSGPFFLELFAGEAGISDAVFAAGVPVLPPVDVVPSARVTTPRDLLDALFWQKILEVITLGLVFFLHCGTPCNTFTAARKLDGGPPPLRSADAPLGLPNLSEADRMLVFLGNLFLERTVEACYLVFSLGGDFMIENPLLSLLWETELLRQLVRQTRAFALDCDQCAFGTPWMKPTRFVCSTQLLDVLCIRCPGTHKHEKLKGKVWDPVQQRLVFKTKQAQVYPFVLCASVAAQVCHIFLQDFVHLQPSFGLTTPSGDRKRALGSGKPWVRHRQATTAQKALQAGYQLKRGACKPLLEVEMEPGEAIAFALRQVHPFSRAATLPLPLQAAIQQVTADPAQVVLWRERALCFWHARALALLPKSIELIMAQPDAALRRLLLGAAHPEQARLGEVCHVALYAEMLEAIGSVDTHLPSLLLTGFPIVGPIQATGRWPAYDKPQKVLPVQHALDRAWEIRAKIVQRVRGVPVTENLQKLWDATLEDVGEGSCLGPFVSEAEVTTVLQQDDWIPTQRFEVVQKNKVRGCDSATTNLINQITEITEKLQLPSTDSNVAALRSLITAAPERDLQGWVLDERKAYRQIAVRPDQRKFSVICLKSPCSGNPEFFVMVGHSFGLVSAVYNYNRRSAAINEILVSLFKLVAFSFYDDKYGFEPAVSAPSARRVAESAPTVLGVTYNLTKLQLEIKEERKKELVEEIDAIVSSGLLLWGKIGRAFLRPISERQYWKFPPSAEFNLDRQLMESLTQWRKLVLAGPPRSIDLAREKLTDVVIFTDGFTPDPRSSESSPDRLVDADLILLIDSEAVEGALIKGYSSREDMRSSRLVYCPPDLAFHAQISDRSPVCHFGLKEEIITAPEEFLTLPPALQNTQGGWSSIVHPPLYDRGGDWSSLSVLHSP</sequence>
<evidence type="ECO:0000313" key="5">
    <source>
        <dbReference type="Proteomes" id="UP001152797"/>
    </source>
</evidence>
<name>A0A9P1GTJ5_9DINO</name>
<evidence type="ECO:0000313" key="4">
    <source>
        <dbReference type="EMBL" id="CAL1174177.1"/>
    </source>
</evidence>
<comment type="caution">
    <text evidence="3">The sequence shown here is derived from an EMBL/GenBank/DDBJ whole genome shotgun (WGS) entry which is preliminary data.</text>
</comment>
<evidence type="ECO:0000313" key="3">
    <source>
        <dbReference type="EMBL" id="CAI4020802.1"/>
    </source>
</evidence>
<organism evidence="3">
    <name type="scientific">Cladocopium goreaui</name>
    <dbReference type="NCBI Taxonomy" id="2562237"/>
    <lineage>
        <taxon>Eukaryota</taxon>
        <taxon>Sar</taxon>
        <taxon>Alveolata</taxon>
        <taxon>Dinophyceae</taxon>
        <taxon>Suessiales</taxon>
        <taxon>Symbiodiniaceae</taxon>
        <taxon>Cladocopium</taxon>
    </lineage>
</organism>
<feature type="coiled-coil region" evidence="1">
    <location>
        <begin position="1097"/>
        <end position="1124"/>
    </location>
</feature>
<accession>A0A9P1GTJ5</accession>
<feature type="compositionally biased region" description="Basic residues" evidence="2">
    <location>
        <begin position="331"/>
        <end position="342"/>
    </location>
</feature>
<keyword evidence="1" id="KW-0175">Coiled coil</keyword>
<dbReference type="EMBL" id="CAMXCT030006833">
    <property type="protein sequence ID" value="CAL4808114.1"/>
    <property type="molecule type" value="Genomic_DNA"/>
</dbReference>
<feature type="region of interest" description="Disordered" evidence="2">
    <location>
        <begin position="301"/>
        <end position="392"/>
    </location>
</feature>